<dbReference type="EMBL" id="PGUY01000001">
    <property type="protein sequence ID" value="PLT31886.1"/>
    <property type="molecule type" value="Genomic_DNA"/>
</dbReference>
<evidence type="ECO:0000256" key="1">
    <source>
        <dbReference type="SAM" id="SignalP"/>
    </source>
</evidence>
<comment type="caution">
    <text evidence="2">The sequence shown here is derived from an EMBL/GenBank/DDBJ whole genome shotgun (WGS) entry which is preliminary data.</text>
</comment>
<dbReference type="RefSeq" id="WP_101639667.1">
    <property type="nucleotide sequence ID" value="NZ_PGUY01000001.1"/>
</dbReference>
<proteinExistence type="predicted"/>
<reference evidence="2 3" key="1">
    <citation type="submission" date="2017-11" db="EMBL/GenBank/DDBJ databases">
        <title>Comparitive Functional Genomics of Dry Heat Resistant strains isolated from the Viking Spacecraft.</title>
        <authorList>
            <person name="Seuylemezian A."/>
            <person name="Cooper K."/>
            <person name="Vaishampayan P."/>
        </authorList>
    </citation>
    <scope>NUCLEOTIDE SEQUENCE [LARGE SCALE GENOMIC DNA]</scope>
    <source>
        <strain evidence="2 3">V1-29</strain>
    </source>
</reference>
<dbReference type="AlphaFoldDB" id="A0A2N5MC08"/>
<keyword evidence="3" id="KW-1185">Reference proteome</keyword>
<gene>
    <name evidence="2" type="ORF">CUU66_00195</name>
</gene>
<evidence type="ECO:0000313" key="3">
    <source>
        <dbReference type="Proteomes" id="UP000234748"/>
    </source>
</evidence>
<keyword evidence="1" id="KW-0732">Signal</keyword>
<feature type="chain" id="PRO_5038346960" evidence="1">
    <location>
        <begin position="23"/>
        <end position="156"/>
    </location>
</feature>
<sequence>MKKWLSAFLLLAGLLVPAVTSAAASIDKQTTYFNSVGTNSKGVYVKADYIQWFRGERANKEAYKDKACYWDRGKCYAVDDYYIRNVNPKIRTLPVAKNAVITMVTYQIEKTYDIKKQRISLSTFKKEMKKSRYRDIPFHIEVKNGTIIKISEQYIP</sequence>
<organism evidence="2 3">
    <name type="scientific">Peribacillus deserti</name>
    <dbReference type="NCBI Taxonomy" id="673318"/>
    <lineage>
        <taxon>Bacteria</taxon>
        <taxon>Bacillati</taxon>
        <taxon>Bacillota</taxon>
        <taxon>Bacilli</taxon>
        <taxon>Bacillales</taxon>
        <taxon>Bacillaceae</taxon>
        <taxon>Peribacillus</taxon>
    </lineage>
</organism>
<accession>A0A2N5MC08</accession>
<evidence type="ECO:0000313" key="2">
    <source>
        <dbReference type="EMBL" id="PLT31886.1"/>
    </source>
</evidence>
<protein>
    <submittedName>
        <fullName evidence="2">Uncharacterized protein</fullName>
    </submittedName>
</protein>
<name>A0A2N5MC08_9BACI</name>
<dbReference type="Proteomes" id="UP000234748">
    <property type="component" value="Unassembled WGS sequence"/>
</dbReference>
<dbReference type="OrthoDB" id="2678247at2"/>
<feature type="signal peptide" evidence="1">
    <location>
        <begin position="1"/>
        <end position="22"/>
    </location>
</feature>